<comment type="subcellular location">
    <subcellularLocation>
        <location evidence="7">Cytoplasm</location>
    </subcellularLocation>
</comment>
<dbReference type="InterPro" id="IPR049940">
    <property type="entry name" value="GluQ/Sye"/>
</dbReference>
<dbReference type="InterPro" id="IPR000924">
    <property type="entry name" value="Glu/Gln-tRNA-synth"/>
</dbReference>
<dbReference type="NCBIfam" id="TIGR00464">
    <property type="entry name" value="gltX_bact"/>
    <property type="match status" value="1"/>
</dbReference>
<dbReference type="Pfam" id="PF00749">
    <property type="entry name" value="tRNA-synt_1c"/>
    <property type="match status" value="1"/>
</dbReference>
<dbReference type="Proteomes" id="UP000034081">
    <property type="component" value="Unassembled WGS sequence"/>
</dbReference>
<dbReference type="PROSITE" id="PS00178">
    <property type="entry name" value="AA_TRNA_LIGASE_I"/>
    <property type="match status" value="1"/>
</dbReference>
<dbReference type="PANTHER" id="PTHR43311">
    <property type="entry name" value="GLUTAMATE--TRNA LIGASE"/>
    <property type="match status" value="1"/>
</dbReference>
<comment type="cofactor">
    <cofactor evidence="7">
        <name>Zn(2+)</name>
        <dbReference type="ChEBI" id="CHEBI:29105"/>
    </cofactor>
    <text evidence="7">Binds 1 zinc ion per subunit.</text>
</comment>
<dbReference type="AlphaFoldDB" id="A0A0G0LC48"/>
<dbReference type="InterPro" id="IPR008925">
    <property type="entry name" value="aa_tRNA-synth_I_cd-bd_sf"/>
</dbReference>
<dbReference type="InterPro" id="IPR045462">
    <property type="entry name" value="aa-tRNA-synth_I_cd-bd"/>
</dbReference>
<dbReference type="PATRIC" id="fig|1618570.3.peg.687"/>
<dbReference type="STRING" id="1618570.UT08_C0006G0033"/>
<dbReference type="PANTHER" id="PTHR43311:SF2">
    <property type="entry name" value="GLUTAMATE--TRNA LIGASE, MITOCHONDRIAL-RELATED"/>
    <property type="match status" value="1"/>
</dbReference>
<keyword evidence="6 7" id="KW-0030">Aminoacyl-tRNA synthetase</keyword>
<dbReference type="EC" id="6.1.1.17" evidence="7"/>
<dbReference type="CDD" id="cd00808">
    <property type="entry name" value="GluRS_core"/>
    <property type="match status" value="1"/>
</dbReference>
<comment type="subunit">
    <text evidence="7">Monomer.</text>
</comment>
<organism evidence="10 11">
    <name type="scientific">Candidatus Woesebacteria bacterium GW2011_GWB1_38_8</name>
    <dbReference type="NCBI Taxonomy" id="1618570"/>
    <lineage>
        <taxon>Bacteria</taxon>
        <taxon>Candidatus Woeseibacteriota</taxon>
    </lineage>
</organism>
<evidence type="ECO:0000259" key="9">
    <source>
        <dbReference type="Pfam" id="PF19269"/>
    </source>
</evidence>
<dbReference type="GO" id="GO:0004818">
    <property type="term" value="F:glutamate-tRNA ligase activity"/>
    <property type="evidence" value="ECO:0007669"/>
    <property type="project" value="UniProtKB-UniRule"/>
</dbReference>
<evidence type="ECO:0000256" key="2">
    <source>
        <dbReference type="ARBA" id="ARBA00022598"/>
    </source>
</evidence>
<evidence type="ECO:0000259" key="8">
    <source>
        <dbReference type="Pfam" id="PF00749"/>
    </source>
</evidence>
<comment type="similarity">
    <text evidence="1 7">Belongs to the class-I aminoacyl-tRNA synthetase family. Glutamate--tRNA ligase type 1 subfamily.</text>
</comment>
<gene>
    <name evidence="7" type="primary">gltX</name>
    <name evidence="10" type="ORF">UT08_C0006G0033</name>
</gene>
<keyword evidence="2 7" id="KW-0436">Ligase</keyword>
<sequence length="455" mass="52370">MKKERVEKVRTRFAPSPTGFLHIGGLRTALYSYALAKHSGGDFLLRIEDTDQKRKVEDATDSLKKVLQTFGLFWDEFYVQSERSGQGIYKKAAEKLVSDGHAFYCNCKAKNAKDEGYSKQLRDPCRDKNLKSGAVKLKVPQGRLLSYYDFVHKKEISWNSDEVYDATLLKSDGFPTYHLAVEVDDLDMKITHMLRGHDWLPSTPIHLLVFEYLGGKRPEIGHLTDILSSETGKKLSKRRDSVFVEQFLKEGYLPEALLNFVMLLGWAPKNNRELFTLEEFVKNFDINGFQEANPRFFITKLDWFNGEYIRKLSLDSLNSKLQTLNSKFAKLDKEKQLTITGLVQERIKKLSNFDQLAGFFFEKPKVDKKLFGEDYKKHLSAASKVLDKVKDWKLENINRFLMEAIQKEGFKTGNFFMDLRIAVTGSRVTPPINDSIVILGKKETITRLKSIITNN</sequence>
<dbReference type="GO" id="GO:0000049">
    <property type="term" value="F:tRNA binding"/>
    <property type="evidence" value="ECO:0007669"/>
    <property type="project" value="InterPro"/>
</dbReference>
<keyword evidence="3 7" id="KW-0547">Nucleotide-binding</keyword>
<evidence type="ECO:0000256" key="7">
    <source>
        <dbReference type="HAMAP-Rule" id="MF_00022"/>
    </source>
</evidence>
<keyword evidence="7" id="KW-0963">Cytoplasm</keyword>
<comment type="catalytic activity">
    <reaction evidence="7">
        <text>tRNA(Glu) + L-glutamate + ATP = L-glutamyl-tRNA(Glu) + AMP + diphosphate</text>
        <dbReference type="Rhea" id="RHEA:23540"/>
        <dbReference type="Rhea" id="RHEA-COMP:9663"/>
        <dbReference type="Rhea" id="RHEA-COMP:9680"/>
        <dbReference type="ChEBI" id="CHEBI:29985"/>
        <dbReference type="ChEBI" id="CHEBI:30616"/>
        <dbReference type="ChEBI" id="CHEBI:33019"/>
        <dbReference type="ChEBI" id="CHEBI:78442"/>
        <dbReference type="ChEBI" id="CHEBI:78520"/>
        <dbReference type="ChEBI" id="CHEBI:456215"/>
        <dbReference type="EC" id="6.1.1.17"/>
    </reaction>
</comment>
<evidence type="ECO:0000256" key="3">
    <source>
        <dbReference type="ARBA" id="ARBA00022741"/>
    </source>
</evidence>
<reference evidence="10 11" key="1">
    <citation type="journal article" date="2015" name="Nature">
        <title>rRNA introns, odd ribosomes, and small enigmatic genomes across a large radiation of phyla.</title>
        <authorList>
            <person name="Brown C.T."/>
            <person name="Hug L.A."/>
            <person name="Thomas B.C."/>
            <person name="Sharon I."/>
            <person name="Castelle C.J."/>
            <person name="Singh A."/>
            <person name="Wilkins M.J."/>
            <person name="Williams K.H."/>
            <person name="Banfield J.F."/>
        </authorList>
    </citation>
    <scope>NUCLEOTIDE SEQUENCE [LARGE SCALE GENOMIC DNA]</scope>
</reference>
<dbReference type="InterPro" id="IPR004527">
    <property type="entry name" value="Glu-tRNA-ligase_bac/mito"/>
</dbReference>
<dbReference type="SUPFAM" id="SSF52374">
    <property type="entry name" value="Nucleotidylyl transferase"/>
    <property type="match status" value="1"/>
</dbReference>
<keyword evidence="4 7" id="KW-0067">ATP-binding</keyword>
<dbReference type="InterPro" id="IPR033910">
    <property type="entry name" value="GluRS_core"/>
</dbReference>
<feature type="binding site" evidence="7">
    <location>
        <position position="125"/>
    </location>
    <ligand>
        <name>Zn(2+)</name>
        <dbReference type="ChEBI" id="CHEBI:29105"/>
    </ligand>
</feature>
<dbReference type="GO" id="GO:0006424">
    <property type="term" value="P:glutamyl-tRNA aminoacylation"/>
    <property type="evidence" value="ECO:0007669"/>
    <property type="project" value="UniProtKB-UniRule"/>
</dbReference>
<feature type="binding site" evidence="7">
    <location>
        <position position="107"/>
    </location>
    <ligand>
        <name>Zn(2+)</name>
        <dbReference type="ChEBI" id="CHEBI:29105"/>
    </ligand>
</feature>
<dbReference type="InterPro" id="IPR020751">
    <property type="entry name" value="aa-tRNA-synth_I_codon-bd_sub2"/>
</dbReference>
<dbReference type="PRINTS" id="PR00987">
    <property type="entry name" value="TRNASYNTHGLU"/>
</dbReference>
<dbReference type="InterPro" id="IPR020058">
    <property type="entry name" value="Glu/Gln-tRNA-synth_Ib_cat-dom"/>
</dbReference>
<keyword evidence="7" id="KW-0862">Zinc</keyword>
<name>A0A0G0LC48_9BACT</name>
<keyword evidence="5 7" id="KW-0648">Protein biosynthesis</keyword>
<evidence type="ECO:0000256" key="5">
    <source>
        <dbReference type="ARBA" id="ARBA00022917"/>
    </source>
</evidence>
<feature type="binding site" evidence="7">
    <location>
        <position position="237"/>
    </location>
    <ligand>
        <name>ATP</name>
        <dbReference type="ChEBI" id="CHEBI:30616"/>
    </ligand>
</feature>
<dbReference type="GO" id="GO:0005524">
    <property type="term" value="F:ATP binding"/>
    <property type="evidence" value="ECO:0007669"/>
    <property type="project" value="UniProtKB-UniRule"/>
</dbReference>
<dbReference type="SUPFAM" id="SSF48163">
    <property type="entry name" value="An anticodon-binding domain of class I aminoacyl-tRNA synthetases"/>
    <property type="match status" value="1"/>
</dbReference>
<protein>
    <recommendedName>
        <fullName evidence="7">Glutamate--tRNA ligase</fullName>
        <ecNumber evidence="7">6.1.1.17</ecNumber>
    </recommendedName>
    <alternativeName>
        <fullName evidence="7">Glutamyl-tRNA synthetase</fullName>
        <shortName evidence="7">GluRS</shortName>
    </alternativeName>
</protein>
<dbReference type="Gene3D" id="1.10.10.350">
    <property type="match status" value="1"/>
</dbReference>
<feature type="domain" description="Glutamyl/glutaminyl-tRNA synthetase class Ib catalytic" evidence="8">
    <location>
        <begin position="8"/>
        <end position="303"/>
    </location>
</feature>
<evidence type="ECO:0000256" key="6">
    <source>
        <dbReference type="ARBA" id="ARBA00023146"/>
    </source>
</evidence>
<dbReference type="GO" id="GO:0008270">
    <property type="term" value="F:zinc ion binding"/>
    <property type="evidence" value="ECO:0007669"/>
    <property type="project" value="UniProtKB-UniRule"/>
</dbReference>
<dbReference type="Gene3D" id="3.40.50.620">
    <property type="entry name" value="HUPs"/>
    <property type="match status" value="1"/>
</dbReference>
<accession>A0A0G0LC48</accession>
<dbReference type="GO" id="GO:0005829">
    <property type="term" value="C:cytosol"/>
    <property type="evidence" value="ECO:0007669"/>
    <property type="project" value="TreeGrafter"/>
</dbReference>
<feature type="short sequence motif" description="'KMSKS' region" evidence="7">
    <location>
        <begin position="234"/>
        <end position="238"/>
    </location>
</feature>
<dbReference type="HAMAP" id="MF_00022">
    <property type="entry name" value="Glu_tRNA_synth_type1"/>
    <property type="match status" value="1"/>
</dbReference>
<proteinExistence type="inferred from homology"/>
<dbReference type="InterPro" id="IPR001412">
    <property type="entry name" value="aa-tRNA-synth_I_CS"/>
</dbReference>
<comment type="caution">
    <text evidence="10">The sequence shown here is derived from an EMBL/GenBank/DDBJ whole genome shotgun (WGS) entry which is preliminary data.</text>
</comment>
<evidence type="ECO:0000256" key="4">
    <source>
        <dbReference type="ARBA" id="ARBA00022840"/>
    </source>
</evidence>
<comment type="function">
    <text evidence="7">Catalyzes the attachment of glutamate to tRNA(Glu) in a two-step reaction: glutamate is first activated by ATP to form Glu-AMP and then transferred to the acceptor end of tRNA(Glu).</text>
</comment>
<feature type="domain" description="Aminoacyl-tRNA synthetase class I anticodon-binding" evidence="9">
    <location>
        <begin position="329"/>
        <end position="452"/>
    </location>
</feature>
<feature type="binding site" evidence="7">
    <location>
        <position position="127"/>
    </location>
    <ligand>
        <name>Zn(2+)</name>
        <dbReference type="ChEBI" id="CHEBI:29105"/>
    </ligand>
</feature>
<evidence type="ECO:0000313" key="11">
    <source>
        <dbReference type="Proteomes" id="UP000034081"/>
    </source>
</evidence>
<feature type="binding site" evidence="7">
    <location>
        <position position="105"/>
    </location>
    <ligand>
        <name>Zn(2+)</name>
        <dbReference type="ChEBI" id="CHEBI:29105"/>
    </ligand>
</feature>
<dbReference type="Pfam" id="PF19269">
    <property type="entry name" value="Anticodon_2"/>
    <property type="match status" value="1"/>
</dbReference>
<dbReference type="InterPro" id="IPR014729">
    <property type="entry name" value="Rossmann-like_a/b/a_fold"/>
</dbReference>
<evidence type="ECO:0000256" key="1">
    <source>
        <dbReference type="ARBA" id="ARBA00007894"/>
    </source>
</evidence>
<evidence type="ECO:0000313" key="10">
    <source>
        <dbReference type="EMBL" id="KKQ85450.1"/>
    </source>
</evidence>
<keyword evidence="7" id="KW-0479">Metal-binding</keyword>
<dbReference type="EMBL" id="LBVL01000006">
    <property type="protein sequence ID" value="KKQ85450.1"/>
    <property type="molecule type" value="Genomic_DNA"/>
</dbReference>
<feature type="short sequence motif" description="'HIGH' region" evidence="7">
    <location>
        <begin position="15"/>
        <end position="25"/>
    </location>
</feature>